<keyword evidence="1" id="KW-0472">Membrane</keyword>
<dbReference type="Proteomes" id="UP000049855">
    <property type="component" value="Unassembled WGS sequence"/>
</dbReference>
<name>A0A0U1L621_9FIRM</name>
<dbReference type="RefSeq" id="WP_021171353.1">
    <property type="nucleotide sequence ID" value="NZ_CTRP01000016.1"/>
</dbReference>
<proteinExistence type="predicted"/>
<reference evidence="3" key="1">
    <citation type="submission" date="2015-03" db="EMBL/GenBank/DDBJ databases">
        <authorList>
            <person name="Nijsse Bart"/>
        </authorList>
    </citation>
    <scope>NUCLEOTIDE SEQUENCE [LARGE SCALE GENOMIC DNA]</scope>
</reference>
<feature type="transmembrane region" description="Helical" evidence="1">
    <location>
        <begin position="7"/>
        <end position="24"/>
    </location>
</feature>
<sequence>MAKKDNKLKWIAVIVLIFVAVVYYQTIPAPEKLPSPGSGYELEKTGAGVVVDFITTASKIHTAVDKGLTKASITPKEVKEEQREVPRKGVEGLIRWHTRSMLLIIPETMSLEGVEQALAPLVGKAGGKVIGNEPDNYNGVSAVRVDVGIKDVLNSEPLTIVTDRLFIVKTNGTLPPPAPPKPQSEVRAGDMAIIIDDCGYTMGPVADFADMGRPITFAILPYRAYSNEAASRALSAGHLVILHLPLEPMDASAATEPTVITVSMSDDEIKQTVGQALASVPGVKGVNNHQGSRATSDLRVMKAVLGVLKSQNLFFIDSRTIGTTVGAEVARQLGMRSGENELFLDNSSDVELIKKQLRKAVVLAQRNGSVTVIGHARPNTVIAVREMISEMEVAGIRLVYADQLLN</sequence>
<dbReference type="PANTHER" id="PTHR30105:SF2">
    <property type="entry name" value="DIVERGENT POLYSACCHARIDE DEACETYLASE SUPERFAMILY"/>
    <property type="match status" value="1"/>
</dbReference>
<protein>
    <submittedName>
        <fullName evidence="2">Putative periplasmic protein YibQ, distant homology with nucleoside diphosphatase and polysaccharide deacetylase</fullName>
    </submittedName>
</protein>
<gene>
    <name evidence="2" type="ORF">SpAn4DRAFT_4501</name>
</gene>
<organism evidence="2 3">
    <name type="scientific">Sporomusa ovata</name>
    <dbReference type="NCBI Taxonomy" id="2378"/>
    <lineage>
        <taxon>Bacteria</taxon>
        <taxon>Bacillati</taxon>
        <taxon>Bacillota</taxon>
        <taxon>Negativicutes</taxon>
        <taxon>Selenomonadales</taxon>
        <taxon>Sporomusaceae</taxon>
        <taxon>Sporomusa</taxon>
    </lineage>
</organism>
<evidence type="ECO:0000313" key="2">
    <source>
        <dbReference type="EMBL" id="CQR75137.1"/>
    </source>
</evidence>
<dbReference type="Gene3D" id="3.20.20.370">
    <property type="entry name" value="Glycoside hydrolase/deacetylase"/>
    <property type="match status" value="1"/>
</dbReference>
<accession>A0A0U1L621</accession>
<dbReference type="Pfam" id="PF04748">
    <property type="entry name" value="Polysacc_deac_2"/>
    <property type="match status" value="1"/>
</dbReference>
<dbReference type="GO" id="GO:0005975">
    <property type="term" value="P:carbohydrate metabolic process"/>
    <property type="evidence" value="ECO:0007669"/>
    <property type="project" value="InterPro"/>
</dbReference>
<dbReference type="PANTHER" id="PTHR30105">
    <property type="entry name" value="UNCHARACTERIZED YIBQ-RELATED"/>
    <property type="match status" value="1"/>
</dbReference>
<keyword evidence="1" id="KW-0812">Transmembrane</keyword>
<evidence type="ECO:0000256" key="1">
    <source>
        <dbReference type="SAM" id="Phobius"/>
    </source>
</evidence>
<dbReference type="AlphaFoldDB" id="A0A0U1L621"/>
<dbReference type="CDD" id="cd10936">
    <property type="entry name" value="CE4_DAC2"/>
    <property type="match status" value="1"/>
</dbReference>
<keyword evidence="1" id="KW-1133">Transmembrane helix</keyword>
<dbReference type="InterPro" id="IPR006837">
    <property type="entry name" value="Divergent_DAC"/>
</dbReference>
<dbReference type="InterPro" id="IPR011330">
    <property type="entry name" value="Glyco_hydro/deAcase_b/a-brl"/>
</dbReference>
<dbReference type="SUPFAM" id="SSF88713">
    <property type="entry name" value="Glycoside hydrolase/deacetylase"/>
    <property type="match status" value="1"/>
</dbReference>
<evidence type="ECO:0000313" key="3">
    <source>
        <dbReference type="Proteomes" id="UP000049855"/>
    </source>
</evidence>
<keyword evidence="3" id="KW-1185">Reference proteome</keyword>
<dbReference type="EMBL" id="CTRP01000016">
    <property type="protein sequence ID" value="CQR75137.1"/>
    <property type="molecule type" value="Genomic_DNA"/>
</dbReference>